<feature type="transmembrane region" description="Helical" evidence="1">
    <location>
        <begin position="89"/>
        <end position="116"/>
    </location>
</feature>
<protein>
    <recommendedName>
        <fullName evidence="2">Reverse transcriptase domain-containing protein</fullName>
    </recommendedName>
</protein>
<evidence type="ECO:0000313" key="3">
    <source>
        <dbReference type="EMBL" id="KAG0716491.1"/>
    </source>
</evidence>
<dbReference type="AlphaFoldDB" id="A0A8J5CPJ9"/>
<comment type="caution">
    <text evidence="3">The sequence shown here is derived from an EMBL/GenBank/DDBJ whole genome shotgun (WGS) entry which is preliminary data.</text>
</comment>
<evidence type="ECO:0000256" key="1">
    <source>
        <dbReference type="SAM" id="Phobius"/>
    </source>
</evidence>
<keyword evidence="1" id="KW-0472">Membrane</keyword>
<dbReference type="EMBL" id="JACEEZ010018797">
    <property type="protein sequence ID" value="KAG0716491.1"/>
    <property type="molecule type" value="Genomic_DNA"/>
</dbReference>
<keyword evidence="4" id="KW-1185">Reference proteome</keyword>
<dbReference type="InterPro" id="IPR000477">
    <property type="entry name" value="RT_dom"/>
</dbReference>
<feature type="transmembrane region" description="Helical" evidence="1">
    <location>
        <begin position="65"/>
        <end position="83"/>
    </location>
</feature>
<proteinExistence type="predicted"/>
<dbReference type="Pfam" id="PF00078">
    <property type="entry name" value="RVT_1"/>
    <property type="match status" value="1"/>
</dbReference>
<dbReference type="PANTHER" id="PTHR19446">
    <property type="entry name" value="REVERSE TRANSCRIPTASES"/>
    <property type="match status" value="1"/>
</dbReference>
<dbReference type="PROSITE" id="PS50878">
    <property type="entry name" value="RT_POL"/>
    <property type="match status" value="1"/>
</dbReference>
<feature type="domain" description="Reverse transcriptase" evidence="2">
    <location>
        <begin position="1"/>
        <end position="132"/>
    </location>
</feature>
<accession>A0A8J5CPJ9</accession>
<keyword evidence="1" id="KW-1133">Transmembrane helix</keyword>
<reference evidence="3" key="1">
    <citation type="submission" date="2020-07" db="EMBL/GenBank/DDBJ databases">
        <title>The High-quality genome of the commercially important snow crab, Chionoecetes opilio.</title>
        <authorList>
            <person name="Jeong J.-H."/>
            <person name="Ryu S."/>
        </authorList>
    </citation>
    <scope>NUCLEOTIDE SEQUENCE</scope>
    <source>
        <strain evidence="3">MADBK_172401_WGS</strain>
        <tissue evidence="3">Digestive gland</tissue>
    </source>
</reference>
<evidence type="ECO:0000313" key="4">
    <source>
        <dbReference type="Proteomes" id="UP000770661"/>
    </source>
</evidence>
<organism evidence="3 4">
    <name type="scientific">Chionoecetes opilio</name>
    <name type="common">Atlantic snow crab</name>
    <name type="synonym">Cancer opilio</name>
    <dbReference type="NCBI Taxonomy" id="41210"/>
    <lineage>
        <taxon>Eukaryota</taxon>
        <taxon>Metazoa</taxon>
        <taxon>Ecdysozoa</taxon>
        <taxon>Arthropoda</taxon>
        <taxon>Crustacea</taxon>
        <taxon>Multicrustacea</taxon>
        <taxon>Malacostraca</taxon>
        <taxon>Eumalacostraca</taxon>
        <taxon>Eucarida</taxon>
        <taxon>Decapoda</taxon>
        <taxon>Pleocyemata</taxon>
        <taxon>Brachyura</taxon>
        <taxon>Eubrachyura</taxon>
        <taxon>Majoidea</taxon>
        <taxon>Majidae</taxon>
        <taxon>Chionoecetes</taxon>
    </lineage>
</organism>
<name>A0A8J5CPJ9_CHIOP</name>
<gene>
    <name evidence="3" type="ORF">GWK47_009586</name>
</gene>
<dbReference type="OrthoDB" id="6374684at2759"/>
<keyword evidence="1" id="KW-0812">Transmembrane</keyword>
<evidence type="ECO:0000259" key="2">
    <source>
        <dbReference type="PROSITE" id="PS50878"/>
    </source>
</evidence>
<dbReference type="Proteomes" id="UP000770661">
    <property type="component" value="Unassembled WGS sequence"/>
</dbReference>
<sequence>MASCIVQLHCMTGCDANSSFYGKEHIVSLRLFTDMTRRKKIKIYVTFVDFNKAYDMVPRGKLFTILKRLGCGMLMLAALVAMYRETESVIGGAVMTATIGVRQGSPTSCLLFIVFMNKLIRMLKARCAPDGV</sequence>